<dbReference type="NCBIfam" id="TIGR02961">
    <property type="entry name" value="allantoicase"/>
    <property type="match status" value="1"/>
</dbReference>
<feature type="domain" description="Allantoicase" evidence="6">
    <location>
        <begin position="227"/>
        <end position="369"/>
    </location>
</feature>
<dbReference type="Proteomes" id="UP001213623">
    <property type="component" value="Chromosome 5"/>
</dbReference>
<proteinExistence type="inferred from homology"/>
<dbReference type="InterPro" id="IPR011051">
    <property type="entry name" value="RmlC_Cupin_sf"/>
</dbReference>
<evidence type="ECO:0000313" key="8">
    <source>
        <dbReference type="Proteomes" id="UP001213623"/>
    </source>
</evidence>
<dbReference type="InterPro" id="IPR024060">
    <property type="entry name" value="Ureidoglycolate_lyase_dom_sf"/>
</dbReference>
<protein>
    <submittedName>
        <fullName evidence="7">Allantoicase</fullName>
    </submittedName>
</protein>
<dbReference type="GO" id="GO:0050385">
    <property type="term" value="F:ureidoglycolate lyase activity"/>
    <property type="evidence" value="ECO:0007669"/>
    <property type="project" value="UniProtKB-EC"/>
</dbReference>
<dbReference type="PANTHER" id="PTHR12045:SF3">
    <property type="entry name" value="INACTIVE ALLANTOICASE-RELATED"/>
    <property type="match status" value="1"/>
</dbReference>
<dbReference type="GO" id="GO:0006144">
    <property type="term" value="P:purine nucleobase metabolic process"/>
    <property type="evidence" value="ECO:0007669"/>
    <property type="project" value="UniProtKB-KW"/>
</dbReference>
<gene>
    <name evidence="7" type="primary">DAL2</name>
    <name evidence="7" type="ORF">MNAN1_003139</name>
</gene>
<keyword evidence="3" id="KW-0659">Purine metabolism</keyword>
<dbReference type="InterPro" id="IPR047233">
    <property type="entry name" value="UAH_cupin"/>
</dbReference>
<evidence type="ECO:0000256" key="2">
    <source>
        <dbReference type="ARBA" id="ARBA00011738"/>
    </source>
</evidence>
<dbReference type="GO" id="GO:0000256">
    <property type="term" value="P:allantoin catabolic process"/>
    <property type="evidence" value="ECO:0007669"/>
    <property type="project" value="InterPro"/>
</dbReference>
<comment type="catalytic activity">
    <reaction evidence="5">
        <text>(S)-ureidoglycolate = urea + glyoxylate</text>
        <dbReference type="Rhea" id="RHEA:11304"/>
        <dbReference type="ChEBI" id="CHEBI:16199"/>
        <dbReference type="ChEBI" id="CHEBI:36655"/>
        <dbReference type="ChEBI" id="CHEBI:57296"/>
        <dbReference type="EC" id="4.3.2.3"/>
    </reaction>
</comment>
<dbReference type="InterPro" id="IPR008979">
    <property type="entry name" value="Galactose-bd-like_sf"/>
</dbReference>
<evidence type="ECO:0000259" key="6">
    <source>
        <dbReference type="Pfam" id="PF03561"/>
    </source>
</evidence>
<dbReference type="InterPro" id="IPR007247">
    <property type="entry name" value="Ureidogly_lyase"/>
</dbReference>
<name>A0AAF0J4K3_9BASI</name>
<dbReference type="SUPFAM" id="SSF51182">
    <property type="entry name" value="RmlC-like cupins"/>
    <property type="match status" value="1"/>
</dbReference>
<keyword evidence="4" id="KW-0456">Lyase</keyword>
<dbReference type="GO" id="GO:0004037">
    <property type="term" value="F:allantoicase activity"/>
    <property type="evidence" value="ECO:0007669"/>
    <property type="project" value="InterPro"/>
</dbReference>
<dbReference type="Gene3D" id="2.60.120.480">
    <property type="entry name" value="Ureidoglycolate hydrolase"/>
    <property type="match status" value="1"/>
</dbReference>
<dbReference type="PANTHER" id="PTHR12045">
    <property type="entry name" value="ALLANTOICASE"/>
    <property type="match status" value="1"/>
</dbReference>
<dbReference type="InterPro" id="IPR005164">
    <property type="entry name" value="Allantoicase"/>
</dbReference>
<dbReference type="EMBL" id="CP119896">
    <property type="protein sequence ID" value="WFD28133.1"/>
    <property type="molecule type" value="Genomic_DNA"/>
</dbReference>
<dbReference type="GO" id="GO:0004848">
    <property type="term" value="F:ureidoglycolate hydrolase activity"/>
    <property type="evidence" value="ECO:0007669"/>
    <property type="project" value="InterPro"/>
</dbReference>
<dbReference type="Pfam" id="PF04115">
    <property type="entry name" value="Ureidogly_lyase"/>
    <property type="match status" value="1"/>
</dbReference>
<reference evidence="7" key="1">
    <citation type="submission" date="2023-03" db="EMBL/GenBank/DDBJ databases">
        <title>Mating type loci evolution in Malassezia.</title>
        <authorList>
            <person name="Coelho M.A."/>
        </authorList>
    </citation>
    <scope>NUCLEOTIDE SEQUENCE</scope>
    <source>
        <strain evidence="7">CBS 9557</strain>
    </source>
</reference>
<dbReference type="SUPFAM" id="SSF49785">
    <property type="entry name" value="Galactose-binding domain-like"/>
    <property type="match status" value="2"/>
</dbReference>
<sequence length="585" mass="63648">MVFERISAEQAEALRARSVELSCASLGGSIKGYSDEWFADAINLIKPGPAVSLRGQFGPKGALYDGWETRRHNPTYDWVILRLAPAGGGKISGFDVDTTTFNGNEAPAVEIYGVWSEQESVDANSDQAHVQWEKLVDTTPCGPASHHWLQHGGGGLTASSYTHIKLHMIPDGGISRFRVYGTVEMPPVGSGISEIVVPEHPEHHSLDLAHMLNGARVVLYVAFLTRSTSDQHFGVGANLLLPGRGKDMGDGWETKRSRTPGHRDWVVVQLAEPGVLSHVDVDTLHFLGNFPESVELHGCLYTGPELVPPGHQDLDSDHWFPLVPRSKLGPGRIHELDVITAGQQRVTSHVRLTMHPDGGIKRLRVYGRRASELTKAGIDVHVPEALAALPPVPRHTVEQAGVQVTQAEALTPHSFAPYGQVISVPTSKEAPGGVKRVNQGTALKHCELAHVVQEYPDTARAQTHVHVYVSDARGPRSLLLPFHVHVLERHKYTTQLFFPISPPAGARAMGQEGYLVIVALPGADQQPDLATLKAFWAESDQGISYSPGVWHHPLIATGVTPTSFVCVVNECPSQPELDVDEVFYA</sequence>
<evidence type="ECO:0000256" key="3">
    <source>
        <dbReference type="ARBA" id="ARBA00022631"/>
    </source>
</evidence>
<evidence type="ECO:0000256" key="4">
    <source>
        <dbReference type="ARBA" id="ARBA00023239"/>
    </source>
</evidence>
<evidence type="ECO:0000313" key="7">
    <source>
        <dbReference type="EMBL" id="WFD28133.1"/>
    </source>
</evidence>
<accession>A0AAF0J4K3</accession>
<keyword evidence="8" id="KW-1185">Reference proteome</keyword>
<dbReference type="Pfam" id="PF03561">
    <property type="entry name" value="Allantoicase"/>
    <property type="match status" value="2"/>
</dbReference>
<dbReference type="InterPro" id="IPR015908">
    <property type="entry name" value="Allantoicase_dom"/>
</dbReference>
<evidence type="ECO:0000256" key="1">
    <source>
        <dbReference type="ARBA" id="ARBA00009242"/>
    </source>
</evidence>
<dbReference type="CDD" id="cd20298">
    <property type="entry name" value="cupin_UAH"/>
    <property type="match status" value="1"/>
</dbReference>
<comment type="similarity">
    <text evidence="1">Belongs to the allantoicase family.</text>
</comment>
<organism evidence="7 8">
    <name type="scientific">Malassezia nana</name>
    <dbReference type="NCBI Taxonomy" id="180528"/>
    <lineage>
        <taxon>Eukaryota</taxon>
        <taxon>Fungi</taxon>
        <taxon>Dikarya</taxon>
        <taxon>Basidiomycota</taxon>
        <taxon>Ustilaginomycotina</taxon>
        <taxon>Malasseziomycetes</taxon>
        <taxon>Malasseziales</taxon>
        <taxon>Malasseziaceae</taxon>
        <taxon>Malassezia</taxon>
    </lineage>
</organism>
<dbReference type="Gene3D" id="2.60.120.260">
    <property type="entry name" value="Galactose-binding domain-like"/>
    <property type="match status" value="2"/>
</dbReference>
<dbReference type="HAMAP" id="MF_00813">
    <property type="entry name" value="Allantoicase"/>
    <property type="match status" value="1"/>
</dbReference>
<dbReference type="AlphaFoldDB" id="A0AAF0J4K3"/>
<comment type="subunit">
    <text evidence="2">Homodimer.</text>
</comment>
<evidence type="ECO:0000256" key="5">
    <source>
        <dbReference type="ARBA" id="ARBA00047684"/>
    </source>
</evidence>
<feature type="domain" description="Allantoicase" evidence="6">
    <location>
        <begin position="27"/>
        <end position="183"/>
    </location>
</feature>